<protein>
    <submittedName>
        <fullName evidence="3">Coiled-coil domain-containing protein 12 isoform X2</fullName>
    </submittedName>
</protein>
<dbReference type="InterPro" id="IPR013169">
    <property type="entry name" value="mRNA_splic_Cwf18-like"/>
</dbReference>
<name>A0ABM4CWB3_HYDVU</name>
<sequence>MKSMHKADDENDPSSGPPKKVIKFRNYTPQDPLLKEKKIEKAKPAKVLENISEHLEKGKLQTAVEDVDLTTLAPRKPDWDLKRDVANRMDKLEKRTQKAIVELIRERLKAEDDLSKVVNMATD</sequence>
<dbReference type="GeneID" id="101238417"/>
<accession>A0ABM4CWB3</accession>
<gene>
    <name evidence="3" type="primary">LOC101238417</name>
</gene>
<organism evidence="2 3">
    <name type="scientific">Hydra vulgaris</name>
    <name type="common">Hydra</name>
    <name type="synonym">Hydra attenuata</name>
    <dbReference type="NCBI Taxonomy" id="6087"/>
    <lineage>
        <taxon>Eukaryota</taxon>
        <taxon>Metazoa</taxon>
        <taxon>Cnidaria</taxon>
        <taxon>Hydrozoa</taxon>
        <taxon>Hydroidolina</taxon>
        <taxon>Anthoathecata</taxon>
        <taxon>Aplanulata</taxon>
        <taxon>Hydridae</taxon>
        <taxon>Hydra</taxon>
    </lineage>
</organism>
<feature type="region of interest" description="Disordered" evidence="1">
    <location>
        <begin position="1"/>
        <end position="26"/>
    </location>
</feature>
<proteinExistence type="predicted"/>
<dbReference type="Pfam" id="PF08315">
    <property type="entry name" value="cwf18"/>
    <property type="match status" value="1"/>
</dbReference>
<dbReference type="PANTHER" id="PTHR31551">
    <property type="entry name" value="PRE-MRNA-SPLICING FACTOR CWF18"/>
    <property type="match status" value="1"/>
</dbReference>
<evidence type="ECO:0000256" key="1">
    <source>
        <dbReference type="SAM" id="MobiDB-lite"/>
    </source>
</evidence>
<dbReference type="RefSeq" id="XP_065666224.1">
    <property type="nucleotide sequence ID" value="XM_065810152.1"/>
</dbReference>
<reference evidence="3" key="1">
    <citation type="submission" date="2025-08" db="UniProtKB">
        <authorList>
            <consortium name="RefSeq"/>
        </authorList>
    </citation>
    <scope>IDENTIFICATION</scope>
</reference>
<keyword evidence="2" id="KW-1185">Reference proteome</keyword>
<dbReference type="Proteomes" id="UP001652625">
    <property type="component" value="Chromosome 11"/>
</dbReference>
<dbReference type="PANTHER" id="PTHR31551:SF1">
    <property type="entry name" value="COILED-COIL DOMAIN-CONTAINING PROTEIN 12"/>
    <property type="match status" value="1"/>
</dbReference>
<evidence type="ECO:0000313" key="3">
    <source>
        <dbReference type="RefSeq" id="XP_065666224.1"/>
    </source>
</evidence>
<evidence type="ECO:0000313" key="2">
    <source>
        <dbReference type="Proteomes" id="UP001652625"/>
    </source>
</evidence>